<evidence type="ECO:0000313" key="3">
    <source>
        <dbReference type="EMBL" id="RUO72630.1"/>
    </source>
</evidence>
<protein>
    <recommendedName>
        <fullName evidence="2">Tyr recombinase domain-containing protein</fullName>
    </recommendedName>
</protein>
<dbReference type="RefSeq" id="WP_051207266.1">
    <property type="nucleotide sequence ID" value="NZ_PIQE01000002.1"/>
</dbReference>
<dbReference type="SUPFAM" id="SSF56349">
    <property type="entry name" value="DNA breaking-rejoining enzymes"/>
    <property type="match status" value="1"/>
</dbReference>
<comment type="caution">
    <text evidence="3">The sequence shown here is derived from an EMBL/GenBank/DDBJ whole genome shotgun (WGS) entry which is preliminary data.</text>
</comment>
<dbReference type="EMBL" id="PIQE01000002">
    <property type="protein sequence ID" value="RUO72630.1"/>
    <property type="molecule type" value="Genomic_DNA"/>
</dbReference>
<dbReference type="InterPro" id="IPR002104">
    <property type="entry name" value="Integrase_catalytic"/>
</dbReference>
<dbReference type="Pfam" id="PF00589">
    <property type="entry name" value="Phage_integrase"/>
    <property type="match status" value="1"/>
</dbReference>
<dbReference type="STRING" id="1122124.GCA_000423165_02426"/>
<sequence length="105" mass="12116">MSKISYLNEYQQQAPTIENRKVLPTPPKYNQVREREYLTSSEIERISKAAKSVGRHGHRDSTIIMVAYHHALRVSELVNLKWSQVDLTQGLIHVDLSPEITPCFQ</sequence>
<accession>A0A432Z420</accession>
<organism evidence="3 4">
    <name type="scientific">Pseudidiomarina sediminum</name>
    <dbReference type="NCBI Taxonomy" id="431675"/>
    <lineage>
        <taxon>Bacteria</taxon>
        <taxon>Pseudomonadati</taxon>
        <taxon>Pseudomonadota</taxon>
        <taxon>Gammaproteobacteria</taxon>
        <taxon>Alteromonadales</taxon>
        <taxon>Idiomarinaceae</taxon>
        <taxon>Pseudidiomarina</taxon>
    </lineage>
</organism>
<dbReference type="GO" id="GO:0006310">
    <property type="term" value="P:DNA recombination"/>
    <property type="evidence" value="ECO:0007669"/>
    <property type="project" value="UniProtKB-KW"/>
</dbReference>
<evidence type="ECO:0000259" key="2">
    <source>
        <dbReference type="PROSITE" id="PS51898"/>
    </source>
</evidence>
<dbReference type="InterPro" id="IPR013762">
    <property type="entry name" value="Integrase-like_cat_sf"/>
</dbReference>
<reference evidence="4" key="1">
    <citation type="journal article" date="2018" name="Front. Microbiol.">
        <title>Genome-Based Analysis Reveals the Taxonomy and Diversity of the Family Idiomarinaceae.</title>
        <authorList>
            <person name="Liu Y."/>
            <person name="Lai Q."/>
            <person name="Shao Z."/>
        </authorList>
    </citation>
    <scope>NUCLEOTIDE SEQUENCE [LARGE SCALE GENOMIC DNA]</scope>
    <source>
        <strain evidence="4">c121</strain>
    </source>
</reference>
<keyword evidence="4" id="KW-1185">Reference proteome</keyword>
<keyword evidence="1" id="KW-0233">DNA recombination</keyword>
<evidence type="ECO:0000256" key="1">
    <source>
        <dbReference type="ARBA" id="ARBA00023172"/>
    </source>
</evidence>
<evidence type="ECO:0000313" key="4">
    <source>
        <dbReference type="Proteomes" id="UP000287022"/>
    </source>
</evidence>
<dbReference type="Proteomes" id="UP000287022">
    <property type="component" value="Unassembled WGS sequence"/>
</dbReference>
<dbReference type="InterPro" id="IPR011010">
    <property type="entry name" value="DNA_brk_join_enz"/>
</dbReference>
<gene>
    <name evidence="3" type="ORF">CWI80_08780</name>
</gene>
<proteinExistence type="predicted"/>
<dbReference type="AlphaFoldDB" id="A0A432Z420"/>
<feature type="domain" description="Tyr recombinase" evidence="2">
    <location>
        <begin position="33"/>
        <end position="105"/>
    </location>
</feature>
<dbReference type="GO" id="GO:0003677">
    <property type="term" value="F:DNA binding"/>
    <property type="evidence" value="ECO:0007669"/>
    <property type="project" value="InterPro"/>
</dbReference>
<name>A0A432Z420_9GAMM</name>
<dbReference type="Gene3D" id="1.10.443.10">
    <property type="entry name" value="Intergrase catalytic core"/>
    <property type="match status" value="1"/>
</dbReference>
<dbReference type="PROSITE" id="PS51898">
    <property type="entry name" value="TYR_RECOMBINASE"/>
    <property type="match status" value="1"/>
</dbReference>
<dbReference type="GO" id="GO:0015074">
    <property type="term" value="P:DNA integration"/>
    <property type="evidence" value="ECO:0007669"/>
    <property type="project" value="InterPro"/>
</dbReference>